<evidence type="ECO:0000313" key="2">
    <source>
        <dbReference type="Proteomes" id="UP000287247"/>
    </source>
</evidence>
<evidence type="ECO:0000313" key="1">
    <source>
        <dbReference type="EMBL" id="GBF82330.1"/>
    </source>
</evidence>
<dbReference type="RefSeq" id="WP_124972782.1">
    <property type="nucleotide sequence ID" value="NZ_BDQK01000016.1"/>
</dbReference>
<reference evidence="2" key="1">
    <citation type="submission" date="2017-05" db="EMBL/GenBank/DDBJ databases">
        <title>Physiological properties and genetic analysis related to exopolysaccharide production of fresh-water unicellular cyanobacterium Aphanothece sacrum, Suizenji Nori, that has been cultured as a food source in Japan.</title>
        <authorList>
            <person name="Kanesaki Y."/>
            <person name="Yoshikawa S."/>
            <person name="Ohki K."/>
        </authorList>
    </citation>
    <scope>NUCLEOTIDE SEQUENCE [LARGE SCALE GENOMIC DNA]</scope>
    <source>
        <strain evidence="2">FPU1</strain>
    </source>
</reference>
<dbReference type="Proteomes" id="UP000287247">
    <property type="component" value="Unassembled WGS sequence"/>
</dbReference>
<sequence length="383" mass="44054">MMKAWEFMLQKEGDRLWYPLTSSTCELEAGKYRIMARSNRVNSDIEVRFTHRPIITEEVLHQNQYNRHINAQGLVMILPFTEFNGGSSWELRCCGDVMSEFLGDTWQESLILNILETPVQIKNEQPEDKPQEVSVSIADSSNPQAQYYLEKLKQLLREQIEPKLTKTNECLEVSLDQKEEDKICFINLKLEKTKLTRDKGQPLTVSGRIEATDTQADLALTGKICYQLKHPETEEIVLTVEAVLYDEKLPYYFEQILMISEEKEAENLSGEVRLEAMTGVVINQDSFTLNTNEYNSVNYTIELLSTEDKTSYIFDIELPQKVTAFPATIELPKPSKIRQPLVSSFASSRQVLPPKLKPGKTDVNQDKKSLKLPQIYYEQMSSF</sequence>
<name>A0A401IM40_APHSA</name>
<dbReference type="OrthoDB" id="452859at2"/>
<keyword evidence="2" id="KW-1185">Reference proteome</keyword>
<comment type="caution">
    <text evidence="1">The sequence shown here is derived from an EMBL/GenBank/DDBJ whole genome shotgun (WGS) entry which is preliminary data.</text>
</comment>
<gene>
    <name evidence="1" type="ORF">AsFPU1_3758</name>
</gene>
<dbReference type="AlphaFoldDB" id="A0A401IM40"/>
<proteinExistence type="predicted"/>
<accession>A0A401IM40</accession>
<organism evidence="1 2">
    <name type="scientific">Aphanothece sacrum FPU1</name>
    <dbReference type="NCBI Taxonomy" id="1920663"/>
    <lineage>
        <taxon>Bacteria</taxon>
        <taxon>Bacillati</taxon>
        <taxon>Cyanobacteriota</taxon>
        <taxon>Cyanophyceae</taxon>
        <taxon>Oscillatoriophycideae</taxon>
        <taxon>Chroococcales</taxon>
        <taxon>Aphanothecaceae</taxon>
        <taxon>Aphanothece</taxon>
    </lineage>
</organism>
<dbReference type="EMBL" id="BDQK01000016">
    <property type="protein sequence ID" value="GBF82330.1"/>
    <property type="molecule type" value="Genomic_DNA"/>
</dbReference>
<protein>
    <submittedName>
        <fullName evidence="1">Uncharacterized protein</fullName>
    </submittedName>
</protein>